<name>A0ACB8GQ57_PSICU</name>
<accession>A0ACB8GQ57</accession>
<dbReference type="EMBL" id="JAFIQS020000009">
    <property type="protein sequence ID" value="KAH9477341.1"/>
    <property type="molecule type" value="Genomic_DNA"/>
</dbReference>
<evidence type="ECO:0000313" key="1">
    <source>
        <dbReference type="EMBL" id="KAH9477341.1"/>
    </source>
</evidence>
<dbReference type="Proteomes" id="UP000664032">
    <property type="component" value="Unassembled WGS sequence"/>
</dbReference>
<gene>
    <name evidence="1" type="ORF">JR316_0009546</name>
</gene>
<comment type="caution">
    <text evidence="1">The sequence shown here is derived from an EMBL/GenBank/DDBJ whole genome shotgun (WGS) entry which is preliminary data.</text>
</comment>
<evidence type="ECO:0000313" key="2">
    <source>
        <dbReference type="Proteomes" id="UP000664032"/>
    </source>
</evidence>
<keyword evidence="2" id="KW-1185">Reference proteome</keyword>
<organism evidence="1 2">
    <name type="scientific">Psilocybe cubensis</name>
    <name type="common">Psychedelic mushroom</name>
    <name type="synonym">Stropharia cubensis</name>
    <dbReference type="NCBI Taxonomy" id="181762"/>
    <lineage>
        <taxon>Eukaryota</taxon>
        <taxon>Fungi</taxon>
        <taxon>Dikarya</taxon>
        <taxon>Basidiomycota</taxon>
        <taxon>Agaricomycotina</taxon>
        <taxon>Agaricomycetes</taxon>
        <taxon>Agaricomycetidae</taxon>
        <taxon>Agaricales</taxon>
        <taxon>Agaricineae</taxon>
        <taxon>Strophariaceae</taxon>
        <taxon>Psilocybe</taxon>
    </lineage>
</organism>
<reference evidence="1" key="1">
    <citation type="submission" date="2021-10" db="EMBL/GenBank/DDBJ databases">
        <title>Psilocybe cubensis genome.</title>
        <authorList>
            <person name="Mckernan K.J."/>
            <person name="Crawford S."/>
            <person name="Trippe A."/>
            <person name="Kane L.T."/>
            <person name="Mclaughlin S."/>
        </authorList>
    </citation>
    <scope>NUCLEOTIDE SEQUENCE</scope>
    <source>
        <strain evidence="1">MGC-MH-2018</strain>
    </source>
</reference>
<proteinExistence type="predicted"/>
<sequence length="593" mass="63091">MKTPNALAFALGTLSLASCTTAAVFEHVGKLPSTSYDFIIAGGGTAGAVVANRLSENPRFRVLLIEAGPSHVGAVNTMIPGIFFSLQKTLYDWNYTTVPGEGINNRSLDYPRGNILGGSSSINGMVYTRGSRDDYDRWSKVTADPGWSWNNLLPYILKNERFTARPHHVANVDFDPAAHGMTGPLDTTLPPPAWRPVDERMLAVPSEMPEEFPFLKDLNAGRPIGLGWSQATIVNGTRASSATAYLADKYIARRNLDVLVNTKVTRVRKSSAWPDSALVFDTVEIAGVNTTLKASKEIILSAGAINSPHILLASGIGDRAALTRAGVKSVLHLPDVGKNLTDQPTVGAVFSVNHTDVWDTINTNATLQALAFAEWNSTRTGPYASPFANFLTWARLPADLPALRRYGDPSAGQNTPHIELLPRSASSQPGQAGLTGAQAVILLTPSSRGSVALDPANPLGPPKIDVGFLTHPFDTQALVSGLKIALRLHSGAPRAWAGYIISQVAPPPGASDAELEAYVRSTAGTTYHPVGTAAMTRKGSGWGVVDPDLRVKGAKGIRIVDASVMPFVTAAHTQAAVYAIAERAADLIKSSWK</sequence>
<protein>
    <submittedName>
        <fullName evidence="1">Pyranose dehydrogenase 1</fullName>
    </submittedName>
</protein>